<evidence type="ECO:0000256" key="4">
    <source>
        <dbReference type="ARBA" id="ARBA00023026"/>
    </source>
</evidence>
<feature type="compositionally biased region" description="Polar residues" evidence="5">
    <location>
        <begin position="433"/>
        <end position="444"/>
    </location>
</feature>
<feature type="compositionally biased region" description="Basic and acidic residues" evidence="5">
    <location>
        <begin position="448"/>
        <end position="457"/>
    </location>
</feature>
<feature type="domain" description="VENN motif-containing" evidence="7">
    <location>
        <begin position="321"/>
        <end position="369"/>
    </location>
</feature>
<organism evidence="8 9">
    <name type="scientific">Erwinia rhapontici</name>
    <name type="common">Pectobacterium rhapontici</name>
    <dbReference type="NCBI Taxonomy" id="55212"/>
    <lineage>
        <taxon>Bacteria</taxon>
        <taxon>Pseudomonadati</taxon>
        <taxon>Pseudomonadota</taxon>
        <taxon>Gammaproteobacteria</taxon>
        <taxon>Enterobacterales</taxon>
        <taxon>Erwiniaceae</taxon>
        <taxon>Erwinia</taxon>
    </lineage>
</organism>
<evidence type="ECO:0000259" key="7">
    <source>
        <dbReference type="Pfam" id="PF04829"/>
    </source>
</evidence>
<feature type="region of interest" description="Disordered" evidence="5">
    <location>
        <begin position="433"/>
        <end position="495"/>
    </location>
</feature>
<comment type="subcellular location">
    <subcellularLocation>
        <location evidence="1">Target cell</location>
        <location evidence="1">Target cell cytoplasm</location>
    </subcellularLocation>
</comment>
<dbReference type="EMBL" id="AP024329">
    <property type="protein sequence ID" value="BCQ36940.1"/>
    <property type="molecule type" value="Genomic_DNA"/>
</dbReference>
<keyword evidence="4" id="KW-0843">Virulence</keyword>
<evidence type="ECO:0000256" key="2">
    <source>
        <dbReference type="ARBA" id="ARBA00022656"/>
    </source>
</evidence>
<keyword evidence="3" id="KW-1266">Target cell cytoplasm</keyword>
<feature type="signal peptide" evidence="6">
    <location>
        <begin position="1"/>
        <end position="30"/>
    </location>
</feature>
<keyword evidence="6" id="KW-0732">Signal</keyword>
<evidence type="ECO:0000313" key="8">
    <source>
        <dbReference type="EMBL" id="BCQ36940.1"/>
    </source>
</evidence>
<dbReference type="InterPro" id="IPR006914">
    <property type="entry name" value="VENN_dom"/>
</dbReference>
<evidence type="ECO:0000313" key="9">
    <source>
        <dbReference type="Proteomes" id="UP000677515"/>
    </source>
</evidence>
<feature type="chain" id="PRO_5047394576" description="VENN motif-containing domain-containing protein" evidence="6">
    <location>
        <begin position="31"/>
        <end position="582"/>
    </location>
</feature>
<name>A0ABM7N679_ERWRD</name>
<dbReference type="Proteomes" id="UP000677515">
    <property type="component" value="Chromosome"/>
</dbReference>
<evidence type="ECO:0000256" key="3">
    <source>
        <dbReference type="ARBA" id="ARBA00022913"/>
    </source>
</evidence>
<dbReference type="Pfam" id="PF04829">
    <property type="entry name" value="PT-VENN"/>
    <property type="match status" value="1"/>
</dbReference>
<evidence type="ECO:0000256" key="5">
    <source>
        <dbReference type="SAM" id="MobiDB-lite"/>
    </source>
</evidence>
<feature type="compositionally biased region" description="Basic and acidic residues" evidence="5">
    <location>
        <begin position="472"/>
        <end position="495"/>
    </location>
</feature>
<keyword evidence="2" id="KW-0800">Toxin</keyword>
<keyword evidence="9" id="KW-1185">Reference proteome</keyword>
<proteinExistence type="predicted"/>
<sequence>MTLFLRFFQQGFATSLLMSAAITATPIAFAAALPDNDIGSTATADKNRLDTGTLGFSNIENRAEYQVEHQSVGISSGGSVAGQFVGNMANGLLAGMNGSGSDSSTTKAAVSEGTIVIRDTANQQQDVEGLSRDVEHANQTLSPIFDKEREQRRLKEAQLIGEIGSQAADIARTQGQIEATKAGRAELEKQGIRQPGDKATKKEREAYDKALTETAGYKTAQQKWGTGSAIQQGLQAATAAVQGLAGGDLKAAIAGASAPYIAEIIKQTAPNEASRIMAHAAVAGVIAAAQGNSAAAGAAGAATTALMGEAIKQSLYGDVPVSQLNEDQKQTLVALGSLAAGLAGGLAGGSTADAIAGAQAGQNEISNNMAGVGMLSQMLAQQTLNSAAMAEAGKGNVNDQAALALTKAVKDGLSAGCLANDACVLMAIVSAQNQSESDGSQNPNIGKDLTDEQKKELGGTGTGSGTPPLPENDPKKSEEKKIDKLNQKQESAMRKIDNLIKNSLKDHDITGSLKDMDSNPIPKPDGSGQNWNHMKEMQDTLNGLRNHANTLKNVNNPEAQVAYGRAKEAINKIESAIKGYGI</sequence>
<protein>
    <recommendedName>
        <fullName evidence="7">VENN motif-containing domain-containing protein</fullName>
    </recommendedName>
</protein>
<dbReference type="CDD" id="cd20700">
    <property type="entry name" value="CdiA-CT_Ec_tRNase"/>
    <property type="match status" value="1"/>
</dbReference>
<evidence type="ECO:0000256" key="1">
    <source>
        <dbReference type="ARBA" id="ARBA00004219"/>
    </source>
</evidence>
<gene>
    <name evidence="8" type="ORF">ERHA53_42830</name>
</gene>
<accession>A0ABM7N679</accession>
<evidence type="ECO:0000256" key="6">
    <source>
        <dbReference type="SAM" id="SignalP"/>
    </source>
</evidence>
<reference evidence="8 9" key="1">
    <citation type="submission" date="2021-01" db="EMBL/GenBank/DDBJ databases">
        <title>Complete genome sequence of Erwinia rhapontici MAFF 311153.</title>
        <authorList>
            <person name="Morohoshi T."/>
            <person name="Someya N."/>
        </authorList>
    </citation>
    <scope>NUCLEOTIDE SEQUENCE [LARGE SCALE GENOMIC DNA]</scope>
    <source>
        <strain evidence="8 9">MAFF 311153</strain>
    </source>
</reference>
<feature type="region of interest" description="Disordered" evidence="5">
    <location>
        <begin position="182"/>
        <end position="203"/>
    </location>
</feature>